<evidence type="ECO:0000313" key="2">
    <source>
        <dbReference type="EMBL" id="EGY28716.1"/>
    </source>
</evidence>
<reference evidence="2 3" key="1">
    <citation type="journal article" date="2012" name="Genome Res.">
        <title>Genomic basis of endosymbiont-conferred protection against an insect parasitoid.</title>
        <authorList>
            <person name="Hansen A.K."/>
            <person name="Vorburger C."/>
            <person name="Moran N.A."/>
        </authorList>
    </citation>
    <scope>NUCLEOTIDE SEQUENCE [LARGE SCALE GENOMIC DNA]</scope>
    <source>
        <strain evidence="3">R5.15</strain>
    </source>
</reference>
<evidence type="ECO:0000259" key="1">
    <source>
        <dbReference type="Pfam" id="PF02371"/>
    </source>
</evidence>
<dbReference type="GO" id="GO:0004803">
    <property type="term" value="F:transposase activity"/>
    <property type="evidence" value="ECO:0007669"/>
    <property type="project" value="InterPro"/>
</dbReference>
<feature type="domain" description="Transposase IS116/IS110/IS902 C-terminal" evidence="1">
    <location>
        <begin position="54"/>
        <end position="137"/>
    </location>
</feature>
<dbReference type="PATRIC" id="fig|1005043.3.peg.1228"/>
<dbReference type="PANTHER" id="PTHR33055:SF13">
    <property type="entry name" value="TRANSPOSASE"/>
    <property type="match status" value="1"/>
</dbReference>
<dbReference type="Pfam" id="PF02371">
    <property type="entry name" value="Transposase_20"/>
    <property type="match status" value="1"/>
</dbReference>
<name>G2GZW5_9ENTR</name>
<dbReference type="AlphaFoldDB" id="G2GZW5"/>
<dbReference type="GO" id="GO:0003677">
    <property type="term" value="F:DNA binding"/>
    <property type="evidence" value="ECO:0007669"/>
    <property type="project" value="InterPro"/>
</dbReference>
<comment type="caution">
    <text evidence="2">The sequence shown here is derived from an EMBL/GenBank/DDBJ whole genome shotgun (WGS) entry which is preliminary data.</text>
</comment>
<organism evidence="2 3">
    <name type="scientific">Candidatus Regiella insecticola 5.15</name>
    <dbReference type="NCBI Taxonomy" id="1005043"/>
    <lineage>
        <taxon>Bacteria</taxon>
        <taxon>Pseudomonadati</taxon>
        <taxon>Pseudomonadota</taxon>
        <taxon>Gammaproteobacteria</taxon>
        <taxon>Enterobacterales</taxon>
        <taxon>Enterobacteriaceae</taxon>
        <taxon>aphid secondary symbionts</taxon>
        <taxon>Candidatus Regiella</taxon>
    </lineage>
</organism>
<dbReference type="PANTHER" id="PTHR33055">
    <property type="entry name" value="TRANSPOSASE FOR INSERTION SEQUENCE ELEMENT IS1111A"/>
    <property type="match status" value="1"/>
</dbReference>
<evidence type="ECO:0000313" key="3">
    <source>
        <dbReference type="Proteomes" id="UP000004116"/>
    </source>
</evidence>
<dbReference type="EMBL" id="AGCA01000327">
    <property type="protein sequence ID" value="EGY28716.1"/>
    <property type="molecule type" value="Genomic_DNA"/>
</dbReference>
<gene>
    <name evidence="2" type="ORF">Rin_00013450</name>
</gene>
<accession>G2GZW5</accession>
<proteinExistence type="predicted"/>
<dbReference type="Proteomes" id="UP000004116">
    <property type="component" value="Unassembled WGS sequence"/>
</dbReference>
<keyword evidence="3" id="KW-1185">Reference proteome</keyword>
<protein>
    <submittedName>
        <fullName evidence="2">Transposase</fullName>
    </submittedName>
</protein>
<sequence>MTKCVKPLVLIKTITLTLKEFISSHIDFLNEQIEVVQQEINELTAQSEMREKVNLLTSIPGIGQQTALMILTLLPEIASSENKSLAALVGVAPFNRDSGKFRGKRFIQGGRKTLRKALYMAAVAAVRWNKPLADFYHRLRAKGKCRKVAIVAVMHKLVAIVSSVYKRKSPWVENLA</sequence>
<dbReference type="InterPro" id="IPR003346">
    <property type="entry name" value="Transposase_20"/>
</dbReference>
<dbReference type="InterPro" id="IPR047650">
    <property type="entry name" value="Transpos_IS110"/>
</dbReference>
<dbReference type="GO" id="GO:0006313">
    <property type="term" value="P:DNA transposition"/>
    <property type="evidence" value="ECO:0007669"/>
    <property type="project" value="InterPro"/>
</dbReference>